<evidence type="ECO:0000313" key="7">
    <source>
        <dbReference type="Proteomes" id="UP000645676"/>
    </source>
</evidence>
<dbReference type="Gene3D" id="3.90.220.20">
    <property type="entry name" value="DNA methylase specificity domains"/>
    <property type="match status" value="2"/>
</dbReference>
<accession>A0A832WGD2</accession>
<comment type="caution">
    <text evidence="6">The sequence shown here is derived from an EMBL/GenBank/DDBJ whole genome shotgun (WGS) entry which is preliminary data.</text>
</comment>
<feature type="domain" description="Type I restriction modification DNA specificity" evidence="5">
    <location>
        <begin position="18"/>
        <end position="183"/>
    </location>
</feature>
<dbReference type="GO" id="GO:0004519">
    <property type="term" value="F:endonuclease activity"/>
    <property type="evidence" value="ECO:0007669"/>
    <property type="project" value="UniProtKB-KW"/>
</dbReference>
<feature type="coiled-coil region" evidence="4">
    <location>
        <begin position="381"/>
        <end position="411"/>
    </location>
</feature>
<gene>
    <name evidence="6" type="ORF">HA335_05345</name>
</gene>
<dbReference type="GO" id="GO:0003677">
    <property type="term" value="F:DNA binding"/>
    <property type="evidence" value="ECO:0007669"/>
    <property type="project" value="UniProtKB-KW"/>
</dbReference>
<name>A0A832WGD2_9EURY</name>
<dbReference type="EMBL" id="DUJR01000027">
    <property type="protein sequence ID" value="HII59975.1"/>
    <property type="molecule type" value="Genomic_DNA"/>
</dbReference>
<evidence type="ECO:0000256" key="1">
    <source>
        <dbReference type="ARBA" id="ARBA00010923"/>
    </source>
</evidence>
<evidence type="ECO:0000256" key="4">
    <source>
        <dbReference type="SAM" id="Coils"/>
    </source>
</evidence>
<dbReference type="PANTHER" id="PTHR30408">
    <property type="entry name" value="TYPE-1 RESTRICTION ENZYME ECOKI SPECIFICITY PROTEIN"/>
    <property type="match status" value="1"/>
</dbReference>
<dbReference type="InterPro" id="IPR000055">
    <property type="entry name" value="Restrct_endonuc_typeI_TRD"/>
</dbReference>
<keyword evidence="4" id="KW-0175">Coiled coil</keyword>
<dbReference type="SUPFAM" id="SSF116734">
    <property type="entry name" value="DNA methylase specificity domain"/>
    <property type="match status" value="2"/>
</dbReference>
<evidence type="ECO:0000256" key="2">
    <source>
        <dbReference type="ARBA" id="ARBA00022747"/>
    </source>
</evidence>
<organism evidence="6 7">
    <name type="scientific">Methanocaldococcus jannaschii</name>
    <dbReference type="NCBI Taxonomy" id="2190"/>
    <lineage>
        <taxon>Archaea</taxon>
        <taxon>Methanobacteriati</taxon>
        <taxon>Methanobacteriota</taxon>
        <taxon>Methanomada group</taxon>
        <taxon>Methanococci</taxon>
        <taxon>Methanococcales</taxon>
        <taxon>Methanocaldococcaceae</taxon>
        <taxon>Methanocaldococcus</taxon>
    </lineage>
</organism>
<evidence type="ECO:0000259" key="5">
    <source>
        <dbReference type="Pfam" id="PF01420"/>
    </source>
</evidence>
<sequence>MQFYKEENFKEMHGLRVPEDWEVVRIGDFIKYIKGKKPAVMVDEELEGYYPYLSTEYLRDGIASKFVKITNKEIIVNENDILLLWDGSNAGEIFLGKKGILSSTMVKLEQKNKIMDDLYLFYSLKLKESFLKSQTKGTGIPHVDKKIFENIKIPLPPLEEQKQIAKILSDFDNLIGTINKQIEVLNKAKKGMMKKLFTKGVFEHKSFKKSEIGEIPEDWEVVKLKEVVDIQSGKYFKYSEFCENGVKCLKIDNVGFGKIFWETVSFLPEDYLNKYPQLVLKSGDIVLALNRPIIGGKIKIGILKDIDEPAILYQRVGRFIFKSEKIDKQFLFYLLMSEYFKKELSKLLIGTDQPYIRTPVLLNIKIPLPHLEEQKAMAERLKSIDNLIEIKRKEKEQIEKAKKKIMNLLLTGKIRVKNLNF</sequence>
<dbReference type="Proteomes" id="UP000645676">
    <property type="component" value="Unassembled WGS sequence"/>
</dbReference>
<keyword evidence="6" id="KW-0540">Nuclease</keyword>
<protein>
    <submittedName>
        <fullName evidence="6">Restriction endonuclease subunit S</fullName>
    </submittedName>
</protein>
<keyword evidence="6" id="KW-0255">Endonuclease</keyword>
<dbReference type="InterPro" id="IPR052021">
    <property type="entry name" value="Type-I_RS_S_subunit"/>
</dbReference>
<dbReference type="InterPro" id="IPR044946">
    <property type="entry name" value="Restrct_endonuc_typeI_TRD_sf"/>
</dbReference>
<evidence type="ECO:0000256" key="3">
    <source>
        <dbReference type="ARBA" id="ARBA00023125"/>
    </source>
</evidence>
<proteinExistence type="inferred from homology"/>
<dbReference type="Gene3D" id="1.10.287.1120">
    <property type="entry name" value="Bipartite methylase S protein"/>
    <property type="match status" value="1"/>
</dbReference>
<keyword evidence="6" id="KW-0378">Hydrolase</keyword>
<reference evidence="6" key="1">
    <citation type="journal article" date="2020" name="bioRxiv">
        <title>A rank-normalized archaeal taxonomy based on genome phylogeny resolves widespread incomplete and uneven classifications.</title>
        <authorList>
            <person name="Rinke C."/>
            <person name="Chuvochina M."/>
            <person name="Mussig A.J."/>
            <person name="Chaumeil P.-A."/>
            <person name="Waite D.W."/>
            <person name="Whitman W.B."/>
            <person name="Parks D.H."/>
            <person name="Hugenholtz P."/>
        </authorList>
    </citation>
    <scope>NUCLEOTIDE SEQUENCE</scope>
    <source>
        <strain evidence="6">UBA8849</strain>
    </source>
</reference>
<dbReference type="GO" id="GO:0009307">
    <property type="term" value="P:DNA restriction-modification system"/>
    <property type="evidence" value="ECO:0007669"/>
    <property type="project" value="UniProtKB-KW"/>
</dbReference>
<dbReference type="PANTHER" id="PTHR30408:SF12">
    <property type="entry name" value="TYPE I RESTRICTION ENZYME MJAVIII SPECIFICITY SUBUNIT"/>
    <property type="match status" value="1"/>
</dbReference>
<evidence type="ECO:0000313" key="6">
    <source>
        <dbReference type="EMBL" id="HII59975.1"/>
    </source>
</evidence>
<dbReference type="Pfam" id="PF01420">
    <property type="entry name" value="Methylase_S"/>
    <property type="match status" value="2"/>
</dbReference>
<dbReference type="AlphaFoldDB" id="A0A832WGD2"/>
<keyword evidence="3" id="KW-0238">DNA-binding</keyword>
<feature type="domain" description="Type I restriction modification DNA specificity" evidence="5">
    <location>
        <begin position="216"/>
        <end position="400"/>
    </location>
</feature>
<dbReference type="CDD" id="cd17259">
    <property type="entry name" value="RMtype1_S_StySKI-TRD2-CR2_like"/>
    <property type="match status" value="1"/>
</dbReference>
<comment type="similarity">
    <text evidence="1">Belongs to the type-I restriction system S methylase family.</text>
</comment>
<keyword evidence="2" id="KW-0680">Restriction system</keyword>
<dbReference type="CDD" id="cd17263">
    <property type="entry name" value="RMtype1_S_AbaB8300I-TRD1-CR1_like"/>
    <property type="match status" value="1"/>
</dbReference>